<organism evidence="4 5">
    <name type="scientific">Porcincola intestinalis</name>
    <dbReference type="NCBI Taxonomy" id="2606632"/>
    <lineage>
        <taxon>Bacteria</taxon>
        <taxon>Bacillati</taxon>
        <taxon>Bacillota</taxon>
        <taxon>Clostridia</taxon>
        <taxon>Lachnospirales</taxon>
        <taxon>Lachnospiraceae</taxon>
        <taxon>Porcincola</taxon>
    </lineage>
</organism>
<dbReference type="SUPFAM" id="SSF159774">
    <property type="entry name" value="YerB-like"/>
    <property type="match status" value="1"/>
</dbReference>
<comment type="caution">
    <text evidence="4">The sequence shown here is derived from an EMBL/GenBank/DDBJ whole genome shotgun (WGS) entry which is preliminary data.</text>
</comment>
<sequence>MLYTAVWQRQVLRDVHSLLCPAGFKPEFRFSGNERSLMKKRELFSFLAAGVMALSMLGGSVYAEDAAADSTASGDNAAAADSSSSGMVQSYLTGKQVPASYGRKRPLAIMLENTPDALPQFGIENADVVYEAMVEGSITRLMGIFENYQDVDRIGTVRSCRPYYVYFAREFNAYYAHYGQVIYAVPVLQLPTTADIAGLPYGEDGQNYTLNDGSAAFYRIDDRSAPHNVATDYSRIQSVVQSSGWSTDYASGYSGHYQFAQDGQEVNLDNGQIAKVVIPGFIYNHARFDYNESDKLYYRSEFGSAQVDGTTGNQLAYKNIIIQECPSTMFDEKYLWTDPTGNGQGGSGWYITNGRAEKITWQKENWSADDPVETTVSSANVAFDVRECDFNVTRYYDENGNQITLNQGKTFVEIVRNQDDPLVVLSDDPNIDTSIIDSLG</sequence>
<protein>
    <submittedName>
        <fullName evidence="4">DUF3048 domain-containing protein</fullName>
    </submittedName>
</protein>
<evidence type="ECO:0000256" key="1">
    <source>
        <dbReference type="SAM" id="Phobius"/>
    </source>
</evidence>
<reference evidence="4 5" key="1">
    <citation type="submission" date="2019-08" db="EMBL/GenBank/DDBJ databases">
        <title>In-depth cultivation of the pig gut microbiome towards novel bacterial diversity and tailored functional studies.</title>
        <authorList>
            <person name="Wylensek D."/>
            <person name="Hitch T.C.A."/>
            <person name="Clavel T."/>
        </authorList>
    </citation>
    <scope>NUCLEOTIDE SEQUENCE [LARGE SCALE GENOMIC DNA]</scope>
    <source>
        <strain evidence="4 5">Oil+RF-744-WCA-WT-11</strain>
    </source>
</reference>
<evidence type="ECO:0000259" key="2">
    <source>
        <dbReference type="Pfam" id="PF11258"/>
    </source>
</evidence>
<feature type="transmembrane region" description="Helical" evidence="1">
    <location>
        <begin position="43"/>
        <end position="63"/>
    </location>
</feature>
<proteinExistence type="predicted"/>
<dbReference type="Pfam" id="PF17479">
    <property type="entry name" value="DUF3048_C"/>
    <property type="match status" value="1"/>
</dbReference>
<dbReference type="InterPro" id="IPR021416">
    <property type="entry name" value="DUF3048_N"/>
</dbReference>
<evidence type="ECO:0000313" key="5">
    <source>
        <dbReference type="Proteomes" id="UP000481852"/>
    </source>
</evidence>
<keyword evidence="1" id="KW-0472">Membrane</keyword>
<keyword evidence="1" id="KW-0812">Transmembrane</keyword>
<dbReference type="Proteomes" id="UP000481852">
    <property type="component" value="Unassembled WGS sequence"/>
</dbReference>
<feature type="domain" description="DUF3048" evidence="2">
    <location>
        <begin position="92"/>
        <end position="245"/>
    </location>
</feature>
<accession>A0A6L5X5U4</accession>
<dbReference type="AlphaFoldDB" id="A0A6L5X5U4"/>
<keyword evidence="5" id="KW-1185">Reference proteome</keyword>
<dbReference type="InterPro" id="IPR035328">
    <property type="entry name" value="DUF3048_C"/>
</dbReference>
<dbReference type="EMBL" id="VULZ01000006">
    <property type="protein sequence ID" value="MSS14763.1"/>
    <property type="molecule type" value="Genomic_DNA"/>
</dbReference>
<dbReference type="Gene3D" id="3.50.90.10">
    <property type="entry name" value="YerB-like"/>
    <property type="match status" value="1"/>
</dbReference>
<evidence type="ECO:0000313" key="4">
    <source>
        <dbReference type="EMBL" id="MSS14763.1"/>
    </source>
</evidence>
<name>A0A6L5X5U4_9FIRM</name>
<evidence type="ECO:0000259" key="3">
    <source>
        <dbReference type="Pfam" id="PF17479"/>
    </source>
</evidence>
<gene>
    <name evidence="4" type="ORF">FYJ35_06855</name>
</gene>
<dbReference type="InterPro" id="IPR023158">
    <property type="entry name" value="YerB-like_sf"/>
</dbReference>
<keyword evidence="1" id="KW-1133">Transmembrane helix</keyword>
<feature type="domain" description="DUF3048" evidence="3">
    <location>
        <begin position="285"/>
        <end position="365"/>
    </location>
</feature>
<dbReference type="Pfam" id="PF11258">
    <property type="entry name" value="DUF3048"/>
    <property type="match status" value="1"/>
</dbReference>